<organism evidence="1 2">
    <name type="scientific">Polypedilum vanderplanki</name>
    <name type="common">Sleeping chironomid midge</name>
    <dbReference type="NCBI Taxonomy" id="319348"/>
    <lineage>
        <taxon>Eukaryota</taxon>
        <taxon>Metazoa</taxon>
        <taxon>Ecdysozoa</taxon>
        <taxon>Arthropoda</taxon>
        <taxon>Hexapoda</taxon>
        <taxon>Insecta</taxon>
        <taxon>Pterygota</taxon>
        <taxon>Neoptera</taxon>
        <taxon>Endopterygota</taxon>
        <taxon>Diptera</taxon>
        <taxon>Nematocera</taxon>
        <taxon>Chironomoidea</taxon>
        <taxon>Chironomidae</taxon>
        <taxon>Chironominae</taxon>
        <taxon>Polypedilum</taxon>
        <taxon>Polypedilum</taxon>
    </lineage>
</organism>
<dbReference type="EMBL" id="JADBJN010000002">
    <property type="protein sequence ID" value="KAG5676487.1"/>
    <property type="molecule type" value="Genomic_DNA"/>
</dbReference>
<sequence>MEGKFKAIKKILAPNGDSGILKVNQQIRKINSLANSNLRIYEKELTFNNEGERDEYIRRSRNSEEKRDYLEFGLLSHLKFHHRATMTSVVQIAHSPTQRSGETNWHVNVVVVSGSNVMIFEPNFDSDEVYAQNKLKLSRLPASHKTRKVLLMLGVEPPKAKSKRQKKYKLYIGGGGNELDEAGFGQCRSVSFEFIKSIALKSYETDLFTPEFLYASCVGGFRPLLWG</sequence>
<reference evidence="1" key="1">
    <citation type="submission" date="2021-03" db="EMBL/GenBank/DDBJ databases">
        <title>Chromosome level genome of the anhydrobiotic midge Polypedilum vanderplanki.</title>
        <authorList>
            <person name="Yoshida Y."/>
            <person name="Kikawada T."/>
            <person name="Gusev O."/>
        </authorList>
    </citation>
    <scope>NUCLEOTIDE SEQUENCE</scope>
    <source>
        <strain evidence="1">NIAS01</strain>
        <tissue evidence="1">Whole body or cell culture</tissue>
    </source>
</reference>
<evidence type="ECO:0000313" key="1">
    <source>
        <dbReference type="EMBL" id="KAG5676487.1"/>
    </source>
</evidence>
<accession>A0A9J6C397</accession>
<proteinExistence type="predicted"/>
<protein>
    <submittedName>
        <fullName evidence="1">Uncharacterized protein</fullName>
    </submittedName>
</protein>
<dbReference type="AlphaFoldDB" id="A0A9J6C397"/>
<name>A0A9J6C397_POLVA</name>
<dbReference type="Proteomes" id="UP001107558">
    <property type="component" value="Chromosome 2"/>
</dbReference>
<keyword evidence="2" id="KW-1185">Reference proteome</keyword>
<comment type="caution">
    <text evidence="1">The sequence shown here is derived from an EMBL/GenBank/DDBJ whole genome shotgun (WGS) entry which is preliminary data.</text>
</comment>
<gene>
    <name evidence="1" type="ORF">PVAND_006318</name>
</gene>
<evidence type="ECO:0000313" key="2">
    <source>
        <dbReference type="Proteomes" id="UP001107558"/>
    </source>
</evidence>